<dbReference type="InterPro" id="IPR009187">
    <property type="entry name" value="Prok_Ku"/>
</dbReference>
<evidence type="ECO:0000256" key="1">
    <source>
        <dbReference type="ARBA" id="ARBA00023125"/>
    </source>
</evidence>
<reference evidence="5 6" key="1">
    <citation type="journal article" date="2018" name="Sci. Rep.">
        <title>Rhizobium tumorigenes sp. nov., a novel plant tumorigenic bacterium isolated from cane gall tumors on thornless blackberry.</title>
        <authorList>
            <person name="Kuzmanovi N."/>
            <person name="Smalla K."/>
            <person name="Gronow S."/>
            <person name="PuBawska J."/>
        </authorList>
    </citation>
    <scope>NUCLEOTIDE SEQUENCE [LARGE SCALE GENOMIC DNA]</scope>
    <source>
        <strain evidence="5 6">CCBAU 85046</strain>
    </source>
</reference>
<dbReference type="Gene3D" id="2.40.290.10">
    <property type="match status" value="1"/>
</dbReference>
<feature type="region of interest" description="Disordered" evidence="3">
    <location>
        <begin position="255"/>
        <end position="284"/>
    </location>
</feature>
<dbReference type="PANTHER" id="PTHR41251">
    <property type="entry name" value="NON-HOMOLOGOUS END JOINING PROTEIN KU"/>
    <property type="match status" value="1"/>
</dbReference>
<comment type="subunit">
    <text evidence="2">Homodimer. Interacts with LigD.</text>
</comment>
<dbReference type="OrthoDB" id="9780854at2"/>
<protein>
    <recommendedName>
        <fullName evidence="2">Non-homologous end joining protein Ku</fullName>
    </recommendedName>
</protein>
<dbReference type="GO" id="GO:0006303">
    <property type="term" value="P:double-strand break repair via nonhomologous end joining"/>
    <property type="evidence" value="ECO:0007669"/>
    <property type="project" value="UniProtKB-UniRule"/>
</dbReference>
<keyword evidence="2" id="KW-0234">DNA repair</keyword>
<dbReference type="PIRSF" id="PIRSF006493">
    <property type="entry name" value="Prok_Ku"/>
    <property type="match status" value="1"/>
</dbReference>
<evidence type="ECO:0000259" key="4">
    <source>
        <dbReference type="SMART" id="SM00559"/>
    </source>
</evidence>
<accession>A0A2W4EJ94</accession>
<keyword evidence="6" id="KW-1185">Reference proteome</keyword>
<proteinExistence type="inferred from homology"/>
<dbReference type="InterPro" id="IPR016194">
    <property type="entry name" value="SPOC-like_C_dom_sf"/>
</dbReference>
<name>A0A2W4EJ94_9HYPH</name>
<organism evidence="5 6">
    <name type="scientific">Rhizobium tubonense</name>
    <dbReference type="NCBI Taxonomy" id="484088"/>
    <lineage>
        <taxon>Bacteria</taxon>
        <taxon>Pseudomonadati</taxon>
        <taxon>Pseudomonadota</taxon>
        <taxon>Alphaproteobacteria</taxon>
        <taxon>Hyphomicrobiales</taxon>
        <taxon>Rhizobiaceae</taxon>
        <taxon>Rhizobium/Agrobacterium group</taxon>
        <taxon>Rhizobium</taxon>
    </lineage>
</organism>
<dbReference type="AlphaFoldDB" id="A0A2W4EJ94"/>
<dbReference type="SUPFAM" id="SSF100939">
    <property type="entry name" value="SPOC domain-like"/>
    <property type="match status" value="1"/>
</dbReference>
<evidence type="ECO:0000313" key="5">
    <source>
        <dbReference type="EMBL" id="PZM11563.1"/>
    </source>
</evidence>
<comment type="similarity">
    <text evidence="2">Belongs to the prokaryotic Ku family.</text>
</comment>
<dbReference type="PANTHER" id="PTHR41251:SF1">
    <property type="entry name" value="NON-HOMOLOGOUS END JOINING PROTEIN KU"/>
    <property type="match status" value="1"/>
</dbReference>
<dbReference type="NCBIfam" id="TIGR02772">
    <property type="entry name" value="Ku_bact"/>
    <property type="match status" value="1"/>
</dbReference>
<comment type="caution">
    <text evidence="5">The sequence shown here is derived from an EMBL/GenBank/DDBJ whole genome shotgun (WGS) entry which is preliminary data.</text>
</comment>
<keyword evidence="1 2" id="KW-0238">DNA-binding</keyword>
<evidence type="ECO:0000313" key="6">
    <source>
        <dbReference type="Proteomes" id="UP000248925"/>
    </source>
</evidence>
<keyword evidence="2" id="KW-0233">DNA recombination</keyword>
<dbReference type="InterPro" id="IPR006164">
    <property type="entry name" value="DNA_bd_Ku70/Ku80"/>
</dbReference>
<comment type="function">
    <text evidence="2">With LigD forms a non-homologous end joining (NHEJ) DNA repair enzyme, which repairs dsDNA breaks with reduced fidelity. Binds linear dsDNA with 5'- and 3'- overhangs but not closed circular dsDNA nor ssDNA. Recruits and stimulates the ligase activity of LigD.</text>
</comment>
<feature type="domain" description="Ku" evidence="4">
    <location>
        <begin position="55"/>
        <end position="185"/>
    </location>
</feature>
<dbReference type="SMART" id="SM00559">
    <property type="entry name" value="Ku78"/>
    <property type="match status" value="1"/>
</dbReference>
<evidence type="ECO:0000256" key="3">
    <source>
        <dbReference type="SAM" id="MobiDB-lite"/>
    </source>
</evidence>
<evidence type="ECO:0000256" key="2">
    <source>
        <dbReference type="HAMAP-Rule" id="MF_01875"/>
    </source>
</evidence>
<dbReference type="EMBL" id="PCDP01000039">
    <property type="protein sequence ID" value="PZM11563.1"/>
    <property type="molecule type" value="Genomic_DNA"/>
</dbReference>
<dbReference type="Proteomes" id="UP000248925">
    <property type="component" value="Unassembled WGS sequence"/>
</dbReference>
<dbReference type="GO" id="GO:0006310">
    <property type="term" value="P:DNA recombination"/>
    <property type="evidence" value="ECO:0007669"/>
    <property type="project" value="UniProtKB-KW"/>
</dbReference>
<gene>
    <name evidence="2" type="primary">ku</name>
    <name evidence="5" type="ORF">CPY51_20260</name>
</gene>
<dbReference type="RefSeq" id="WP_111162048.1">
    <property type="nucleotide sequence ID" value="NZ_PCDP01000039.1"/>
</dbReference>
<dbReference type="Pfam" id="PF02735">
    <property type="entry name" value="Ku"/>
    <property type="match status" value="1"/>
</dbReference>
<keyword evidence="2" id="KW-0227">DNA damage</keyword>
<dbReference type="GO" id="GO:0003690">
    <property type="term" value="F:double-stranded DNA binding"/>
    <property type="evidence" value="ECO:0007669"/>
    <property type="project" value="UniProtKB-UniRule"/>
</dbReference>
<sequence>MATRASWKGHLKIDELSCAVGLYSAVSSSDRISLNIVNRKTHNRVERQFVDSETGKPVGREDQVKGYRLEDGDYIIVESDELASIIPDSDKIITVKSFISAEDIDKLYFDKPYYLAPADSAAEGVMGLIAETLRNGKVAALAHAVLFRRYRTLLVRPHEDGLIATMLNFEYEVRSAEDAFKDIPEVKATAEMLDLANHIISTKRGTFEPADYEDRYEAALVELVKAKVEGKPIPKPRPAAEGKVIDLMQALRESAGVADRAKAKPKSSRTAKSPKGPERRRKAS</sequence>
<dbReference type="HAMAP" id="MF_01875">
    <property type="entry name" value="Prokaryotic_Ku"/>
    <property type="match status" value="1"/>
</dbReference>